<accession>A0A2P7V2H1</accession>
<dbReference type="EMBL" id="PXZM01000029">
    <property type="protein sequence ID" value="PSJ93393.1"/>
    <property type="molecule type" value="Genomic_DNA"/>
</dbReference>
<reference evidence="1 2" key="1">
    <citation type="submission" date="2018-03" db="EMBL/GenBank/DDBJ databases">
        <title>Brevisbacillus phylogenomics.</title>
        <authorList>
            <person name="Dunlap C."/>
        </authorList>
    </citation>
    <scope>NUCLEOTIDE SEQUENCE [LARGE SCALE GENOMIC DNA]</scope>
    <source>
        <strain evidence="1 2">NRRL NRS-1210</strain>
    </source>
</reference>
<organism evidence="1 2">
    <name type="scientific">Brevibacillus fortis</name>
    <dbReference type="NCBI Taxonomy" id="2126352"/>
    <lineage>
        <taxon>Bacteria</taxon>
        <taxon>Bacillati</taxon>
        <taxon>Bacillota</taxon>
        <taxon>Bacilli</taxon>
        <taxon>Bacillales</taxon>
        <taxon>Paenibacillaceae</taxon>
        <taxon>Brevibacillus</taxon>
    </lineage>
</organism>
<name>A0A2P7V2H1_9BACL</name>
<proteinExistence type="predicted"/>
<comment type="caution">
    <text evidence="1">The sequence shown here is derived from an EMBL/GenBank/DDBJ whole genome shotgun (WGS) entry which is preliminary data.</text>
</comment>
<evidence type="ECO:0000313" key="2">
    <source>
        <dbReference type="Proteomes" id="UP000240419"/>
    </source>
</evidence>
<protein>
    <submittedName>
        <fullName evidence="1">Uncharacterized protein</fullName>
    </submittedName>
</protein>
<gene>
    <name evidence="1" type="ORF">C7R93_17870</name>
</gene>
<sequence>MLRSSPFWFISFSESLAHFISEKDKKAYRHRKEQDQVGYGQVRIVKFIKSSLSVNDNIR</sequence>
<dbReference type="AlphaFoldDB" id="A0A2P7V2H1"/>
<evidence type="ECO:0000313" key="1">
    <source>
        <dbReference type="EMBL" id="PSJ93393.1"/>
    </source>
</evidence>
<dbReference type="Proteomes" id="UP000240419">
    <property type="component" value="Unassembled WGS sequence"/>
</dbReference>
<keyword evidence="2" id="KW-1185">Reference proteome</keyword>